<dbReference type="Proteomes" id="UP000574317">
    <property type="component" value="Unassembled WGS sequence"/>
</dbReference>
<organism evidence="1 2">
    <name type="scientific">Fusarium napiforme</name>
    <dbReference type="NCBI Taxonomy" id="42672"/>
    <lineage>
        <taxon>Eukaryota</taxon>
        <taxon>Fungi</taxon>
        <taxon>Dikarya</taxon>
        <taxon>Ascomycota</taxon>
        <taxon>Pezizomycotina</taxon>
        <taxon>Sordariomycetes</taxon>
        <taxon>Hypocreomycetidae</taxon>
        <taxon>Hypocreales</taxon>
        <taxon>Nectriaceae</taxon>
        <taxon>Fusarium</taxon>
        <taxon>Fusarium fujikuroi species complex</taxon>
    </lineage>
</organism>
<sequence>MANDNNKQKQVHDDKNIFGPLLHVLPHNAFKHPPNERIANQLDNGMLERYLQQYIDQYVNQLGDNQLAVSNLAGLPTVLFRGDDASCITQAVKIAEEMKKDGQIMNCRANSSHKAFSGLVWLIDYDTLEDEDAKTKSKPLDVKVKEEES</sequence>
<evidence type="ECO:0000313" key="2">
    <source>
        <dbReference type="Proteomes" id="UP000574317"/>
    </source>
</evidence>
<gene>
    <name evidence="1" type="ORF">FNAPI_6774</name>
</gene>
<reference evidence="1 2" key="1">
    <citation type="submission" date="2020-05" db="EMBL/GenBank/DDBJ databases">
        <title>Identification and distribution of gene clusters putatively required for synthesis of sphingolipid metabolism inhibitors in phylogenetically diverse species of the filamentous fungus Fusarium.</title>
        <authorList>
            <person name="Kim H.-S."/>
            <person name="Busman M."/>
            <person name="Brown D.W."/>
            <person name="Divon H."/>
            <person name="Uhlig S."/>
            <person name="Proctor R.H."/>
        </authorList>
    </citation>
    <scope>NUCLEOTIDE SEQUENCE [LARGE SCALE GENOMIC DNA]</scope>
    <source>
        <strain evidence="1 2">NRRL 25196</strain>
    </source>
</reference>
<accession>A0A8H5JDK6</accession>
<comment type="caution">
    <text evidence="1">The sequence shown here is derived from an EMBL/GenBank/DDBJ whole genome shotgun (WGS) entry which is preliminary data.</text>
</comment>
<proteinExistence type="predicted"/>
<name>A0A8H5JDK6_9HYPO</name>
<keyword evidence="2" id="KW-1185">Reference proteome</keyword>
<protein>
    <submittedName>
        <fullName evidence="1">Uncharacterized protein</fullName>
    </submittedName>
</protein>
<dbReference type="EMBL" id="JAAOAO010000250">
    <property type="protein sequence ID" value="KAF5553410.1"/>
    <property type="molecule type" value="Genomic_DNA"/>
</dbReference>
<dbReference type="AlphaFoldDB" id="A0A8H5JDK6"/>
<evidence type="ECO:0000313" key="1">
    <source>
        <dbReference type="EMBL" id="KAF5553410.1"/>
    </source>
</evidence>